<accession>A0A0H2S0L5</accession>
<evidence type="ECO:0000313" key="2">
    <source>
        <dbReference type="EMBL" id="KLO15323.1"/>
    </source>
</evidence>
<keyword evidence="3" id="KW-1185">Reference proteome</keyword>
<organism evidence="2 3">
    <name type="scientific">Schizopora paradoxa</name>
    <dbReference type="NCBI Taxonomy" id="27342"/>
    <lineage>
        <taxon>Eukaryota</taxon>
        <taxon>Fungi</taxon>
        <taxon>Dikarya</taxon>
        <taxon>Basidiomycota</taxon>
        <taxon>Agaricomycotina</taxon>
        <taxon>Agaricomycetes</taxon>
        <taxon>Hymenochaetales</taxon>
        <taxon>Schizoporaceae</taxon>
        <taxon>Schizopora</taxon>
    </lineage>
</organism>
<dbReference type="InParanoid" id="A0A0H2S0L5"/>
<dbReference type="EMBL" id="KQ085931">
    <property type="protein sequence ID" value="KLO15323.1"/>
    <property type="molecule type" value="Genomic_DNA"/>
</dbReference>
<dbReference type="Gene3D" id="3.80.10.10">
    <property type="entry name" value="Ribonuclease Inhibitor"/>
    <property type="match status" value="1"/>
</dbReference>
<feature type="compositionally biased region" description="Polar residues" evidence="1">
    <location>
        <begin position="1"/>
        <end position="10"/>
    </location>
</feature>
<evidence type="ECO:0000313" key="3">
    <source>
        <dbReference type="Proteomes" id="UP000053477"/>
    </source>
</evidence>
<reference evidence="2 3" key="1">
    <citation type="submission" date="2015-04" db="EMBL/GenBank/DDBJ databases">
        <title>Complete genome sequence of Schizopora paradoxa KUC8140, a cosmopolitan wood degrader in East Asia.</title>
        <authorList>
            <consortium name="DOE Joint Genome Institute"/>
            <person name="Min B."/>
            <person name="Park H."/>
            <person name="Jang Y."/>
            <person name="Kim J.-J."/>
            <person name="Kim K.H."/>
            <person name="Pangilinan J."/>
            <person name="Lipzen A."/>
            <person name="Riley R."/>
            <person name="Grigoriev I.V."/>
            <person name="Spatafora J.W."/>
            <person name="Choi I.-G."/>
        </authorList>
    </citation>
    <scope>NUCLEOTIDE SEQUENCE [LARGE SCALE GENOMIC DNA]</scope>
    <source>
        <strain evidence="2 3">KUC8140</strain>
    </source>
</reference>
<dbReference type="InterPro" id="IPR032675">
    <property type="entry name" value="LRR_dom_sf"/>
</dbReference>
<gene>
    <name evidence="2" type="ORF">SCHPADRAFT_995932</name>
</gene>
<dbReference type="AlphaFoldDB" id="A0A0H2S0L5"/>
<dbReference type="Proteomes" id="UP000053477">
    <property type="component" value="Unassembled WGS sequence"/>
</dbReference>
<name>A0A0H2S0L5_9AGAM</name>
<proteinExistence type="predicted"/>
<evidence type="ECO:0008006" key="4">
    <source>
        <dbReference type="Google" id="ProtNLM"/>
    </source>
</evidence>
<evidence type="ECO:0000256" key="1">
    <source>
        <dbReference type="SAM" id="MobiDB-lite"/>
    </source>
</evidence>
<protein>
    <recommendedName>
        <fullName evidence="4">F-box domain-containing protein</fullName>
    </recommendedName>
</protein>
<sequence>MGHFNTNSKPRPTLPSAQARDRRLSQHLGDIIAFGTSWVERKVVFPADWRNELDSIKSMTFTDLRTCTHSRSRIHDTVSRLKLLSTTLDALMEAVKAESQALESASRSCGLASLPDEILNMIFGLVVNEDTISRSAVYHSCEWRAAVRLSHVNKHFRVIMLSCPQHWIRIYSSSKMAASCLPRTNGLPLSVSLETFDVGDGWSFEPLISEVLPFLHRWKSVNIVLDPFSSQIPKERLVKEHELHLFDDATSLSHMEIRTDPWFSDIEWSPRDWSHWITPNLQSLTAEYYFPHSLPGLANLTQLQLSLRINDSSIANILIEVSKMVHLQDLTLSLETASEMDDTMVLYVKREFPRVRRLKIELKQNLPNDQFSSALVRSLFSSLYFPTADELIVELSGNDALFVINDGEWEERWMNNCYFNKDIYRLFRHFEQFPKVSSFRLKVVSAFGNYHDDKGWTELCIPLDMLPNVKHFTLESNTRLDIVEPENPDEITFENEWRVPPRVVGEKVPVLETVTSDMLDPSVAAEWLEEYLGKLKDAGKFTGFRELVVMEETDYLSQHEASYPGVEALEWCGIV</sequence>
<feature type="region of interest" description="Disordered" evidence="1">
    <location>
        <begin position="1"/>
        <end position="20"/>
    </location>
</feature>
<dbReference type="SUPFAM" id="SSF52047">
    <property type="entry name" value="RNI-like"/>
    <property type="match status" value="1"/>
</dbReference>